<evidence type="ECO:0000256" key="2">
    <source>
        <dbReference type="ARBA" id="ARBA00004496"/>
    </source>
</evidence>
<sequence length="261" mass="29215">MIRFDVLTLFPGMFAPVLAQSMLKRGQEKGLLTVRVHNLRDFTADRHKVVDDMPYGGGAGMVMKAEPILQAVSAVRREAQSQGEEIRVLFPTPHGRPLTQLYAQELATESRRMVILCGHYEGVDERVRLALAPEEISLGDYVLTGGELPALVLIDATTRLVPGVLGDPSSAVDESFSESLLEYPQYTRPAEINGITVPEVLLSGHHEAIRLWRRKQALRSTYLRRPDLLRDRTFTKEDRQLLDELMNEGLLTAPLLCEEEG</sequence>
<dbReference type="SUPFAM" id="SSF75217">
    <property type="entry name" value="alpha/beta knot"/>
    <property type="match status" value="1"/>
</dbReference>
<evidence type="ECO:0000256" key="16">
    <source>
        <dbReference type="PIRSR" id="PIRSR000386-1"/>
    </source>
</evidence>
<dbReference type="Gene3D" id="1.10.1270.20">
    <property type="entry name" value="tRNA(m1g37)methyltransferase, domain 2"/>
    <property type="match status" value="1"/>
</dbReference>
<dbReference type="Pfam" id="PF01746">
    <property type="entry name" value="tRNA_m1G_MT"/>
    <property type="match status" value="1"/>
</dbReference>
<dbReference type="HAMAP" id="MF_00605">
    <property type="entry name" value="TrmD"/>
    <property type="match status" value="1"/>
</dbReference>
<comment type="function">
    <text evidence="1 15 17">Specifically methylates guanosine-37 in various tRNAs.</text>
</comment>
<dbReference type="NCBIfam" id="NF000648">
    <property type="entry name" value="PRK00026.1"/>
    <property type="match status" value="1"/>
</dbReference>
<dbReference type="InterPro" id="IPR016009">
    <property type="entry name" value="tRNA_MeTrfase_TRMD/TRM10"/>
</dbReference>
<accession>A0A0S4LH68</accession>
<gene>
    <name evidence="15 19" type="primary">trmD</name>
    <name evidence="19" type="ORF">COMA1_20208</name>
</gene>
<evidence type="ECO:0000256" key="13">
    <source>
        <dbReference type="ARBA" id="ARBA00033392"/>
    </source>
</evidence>
<evidence type="ECO:0000256" key="7">
    <source>
        <dbReference type="ARBA" id="ARBA00022490"/>
    </source>
</evidence>
<keyword evidence="10 15" id="KW-0949">S-adenosyl-L-methionine</keyword>
<dbReference type="PANTHER" id="PTHR46417">
    <property type="entry name" value="TRNA (GUANINE-N(1)-)-METHYLTRANSFERASE"/>
    <property type="match status" value="1"/>
</dbReference>
<protein>
    <recommendedName>
        <fullName evidence="6 15">tRNA (guanine-N(1)-)-methyltransferase</fullName>
        <ecNumber evidence="5 15">2.1.1.228</ecNumber>
    </recommendedName>
    <alternativeName>
        <fullName evidence="12 15">M1G-methyltransferase</fullName>
    </alternativeName>
    <alternativeName>
        <fullName evidence="13 15">tRNA [GM37] methyltransferase</fullName>
    </alternativeName>
</protein>
<dbReference type="FunFam" id="3.40.1280.10:FF:000001">
    <property type="entry name" value="tRNA (guanine-N(1)-)-methyltransferase"/>
    <property type="match status" value="1"/>
</dbReference>
<reference evidence="19 20" key="1">
    <citation type="submission" date="2015-10" db="EMBL/GenBank/DDBJ databases">
        <authorList>
            <person name="Gilbert D.G."/>
        </authorList>
    </citation>
    <scope>NUCLEOTIDE SEQUENCE [LARGE SCALE GENOMIC DNA]</scope>
    <source>
        <strain evidence="19">COMA1</strain>
    </source>
</reference>
<name>A0A0S4LH68_9BACT</name>
<keyword evidence="20" id="KW-1185">Reference proteome</keyword>
<comment type="similarity">
    <text evidence="3 15 17">Belongs to the RNA methyltransferase TrmD family.</text>
</comment>
<evidence type="ECO:0000256" key="11">
    <source>
        <dbReference type="ARBA" id="ARBA00022694"/>
    </source>
</evidence>
<dbReference type="PIRSF" id="PIRSF000386">
    <property type="entry name" value="tRNA_mtase"/>
    <property type="match status" value="1"/>
</dbReference>
<dbReference type="InterPro" id="IPR029028">
    <property type="entry name" value="Alpha/beta_knot_MTases"/>
</dbReference>
<evidence type="ECO:0000256" key="15">
    <source>
        <dbReference type="HAMAP-Rule" id="MF_00605"/>
    </source>
</evidence>
<evidence type="ECO:0000256" key="17">
    <source>
        <dbReference type="RuleBase" id="RU003464"/>
    </source>
</evidence>
<dbReference type="GO" id="GO:0002939">
    <property type="term" value="P:tRNA N1-guanine methylation"/>
    <property type="evidence" value="ECO:0007669"/>
    <property type="project" value="TreeGrafter"/>
</dbReference>
<feature type="binding site" evidence="15 16">
    <location>
        <begin position="138"/>
        <end position="143"/>
    </location>
    <ligand>
        <name>S-adenosyl-L-methionine</name>
        <dbReference type="ChEBI" id="CHEBI:59789"/>
    </ligand>
</feature>
<evidence type="ECO:0000256" key="5">
    <source>
        <dbReference type="ARBA" id="ARBA00012807"/>
    </source>
</evidence>
<dbReference type="GO" id="GO:0005829">
    <property type="term" value="C:cytosol"/>
    <property type="evidence" value="ECO:0007669"/>
    <property type="project" value="TreeGrafter"/>
</dbReference>
<dbReference type="Proteomes" id="UP000199032">
    <property type="component" value="Unassembled WGS sequence"/>
</dbReference>
<dbReference type="EC" id="2.1.1.228" evidence="5 15"/>
<keyword evidence="9 15" id="KW-0808">Transferase</keyword>
<dbReference type="STRING" id="1742972.COMA1_20208"/>
<keyword evidence="7 15" id="KW-0963">Cytoplasm</keyword>
<dbReference type="NCBIfam" id="TIGR00088">
    <property type="entry name" value="trmD"/>
    <property type="match status" value="1"/>
</dbReference>
<comment type="subcellular location">
    <subcellularLocation>
        <location evidence="2 15 17">Cytoplasm</location>
    </subcellularLocation>
</comment>
<dbReference type="PANTHER" id="PTHR46417:SF1">
    <property type="entry name" value="TRNA (GUANINE-N(1)-)-METHYLTRANSFERASE"/>
    <property type="match status" value="1"/>
</dbReference>
<dbReference type="CDD" id="cd18080">
    <property type="entry name" value="TrmD-like"/>
    <property type="match status" value="1"/>
</dbReference>
<evidence type="ECO:0000256" key="3">
    <source>
        <dbReference type="ARBA" id="ARBA00007630"/>
    </source>
</evidence>
<dbReference type="RefSeq" id="WP_176697979.1">
    <property type="nucleotide sequence ID" value="NZ_CZQA01000008.1"/>
</dbReference>
<evidence type="ECO:0000256" key="8">
    <source>
        <dbReference type="ARBA" id="ARBA00022603"/>
    </source>
</evidence>
<dbReference type="AlphaFoldDB" id="A0A0S4LH68"/>
<evidence type="ECO:0000259" key="18">
    <source>
        <dbReference type="Pfam" id="PF01746"/>
    </source>
</evidence>
<evidence type="ECO:0000256" key="6">
    <source>
        <dbReference type="ARBA" id="ARBA00014679"/>
    </source>
</evidence>
<evidence type="ECO:0000256" key="14">
    <source>
        <dbReference type="ARBA" id="ARBA00047783"/>
    </source>
</evidence>
<keyword evidence="11 15" id="KW-0819">tRNA processing</keyword>
<dbReference type="InterPro" id="IPR002649">
    <property type="entry name" value="tRNA_m1G_MeTrfase_TrmD"/>
</dbReference>
<keyword evidence="8 15" id="KW-0489">Methyltransferase</keyword>
<evidence type="ECO:0000256" key="1">
    <source>
        <dbReference type="ARBA" id="ARBA00002634"/>
    </source>
</evidence>
<dbReference type="FunFam" id="1.10.1270.20:FF:000001">
    <property type="entry name" value="tRNA (guanine-N(1)-)-methyltransferase"/>
    <property type="match status" value="1"/>
</dbReference>
<evidence type="ECO:0000256" key="12">
    <source>
        <dbReference type="ARBA" id="ARBA00029736"/>
    </source>
</evidence>
<dbReference type="InterPro" id="IPR029026">
    <property type="entry name" value="tRNA_m1G_MTases_N"/>
</dbReference>
<evidence type="ECO:0000256" key="9">
    <source>
        <dbReference type="ARBA" id="ARBA00022679"/>
    </source>
</evidence>
<dbReference type="Gene3D" id="3.40.1280.10">
    <property type="match status" value="1"/>
</dbReference>
<feature type="domain" description="tRNA methyltransferase TRMD/TRM10-type" evidence="18">
    <location>
        <begin position="2"/>
        <end position="230"/>
    </location>
</feature>
<evidence type="ECO:0000256" key="10">
    <source>
        <dbReference type="ARBA" id="ARBA00022691"/>
    </source>
</evidence>
<dbReference type="EMBL" id="CZQA01000008">
    <property type="protein sequence ID" value="CUS35291.1"/>
    <property type="molecule type" value="Genomic_DNA"/>
</dbReference>
<evidence type="ECO:0000256" key="4">
    <source>
        <dbReference type="ARBA" id="ARBA00011738"/>
    </source>
</evidence>
<comment type="catalytic activity">
    <reaction evidence="14 15 17">
        <text>guanosine(37) in tRNA + S-adenosyl-L-methionine = N(1)-methylguanosine(37) in tRNA + S-adenosyl-L-homocysteine + H(+)</text>
        <dbReference type="Rhea" id="RHEA:36899"/>
        <dbReference type="Rhea" id="RHEA-COMP:10145"/>
        <dbReference type="Rhea" id="RHEA-COMP:10147"/>
        <dbReference type="ChEBI" id="CHEBI:15378"/>
        <dbReference type="ChEBI" id="CHEBI:57856"/>
        <dbReference type="ChEBI" id="CHEBI:59789"/>
        <dbReference type="ChEBI" id="CHEBI:73542"/>
        <dbReference type="ChEBI" id="CHEBI:74269"/>
        <dbReference type="EC" id="2.1.1.228"/>
    </reaction>
</comment>
<comment type="subunit">
    <text evidence="4 15 17">Homodimer.</text>
</comment>
<proteinExistence type="inferred from homology"/>
<evidence type="ECO:0000313" key="19">
    <source>
        <dbReference type="EMBL" id="CUS35291.1"/>
    </source>
</evidence>
<dbReference type="InterPro" id="IPR023148">
    <property type="entry name" value="tRNA_m1G_MeTrfase_C_sf"/>
</dbReference>
<feature type="binding site" evidence="15 16">
    <location>
        <position position="118"/>
    </location>
    <ligand>
        <name>S-adenosyl-L-methionine</name>
        <dbReference type="ChEBI" id="CHEBI:59789"/>
    </ligand>
</feature>
<evidence type="ECO:0000313" key="20">
    <source>
        <dbReference type="Proteomes" id="UP000199032"/>
    </source>
</evidence>
<dbReference type="GO" id="GO:0052906">
    <property type="term" value="F:tRNA (guanine(37)-N1)-methyltransferase activity"/>
    <property type="evidence" value="ECO:0007669"/>
    <property type="project" value="UniProtKB-UniRule"/>
</dbReference>
<organism evidence="19 20">
    <name type="scientific">Candidatus Nitrospira nitrosa</name>
    <dbReference type="NCBI Taxonomy" id="1742972"/>
    <lineage>
        <taxon>Bacteria</taxon>
        <taxon>Pseudomonadati</taxon>
        <taxon>Nitrospirota</taxon>
        <taxon>Nitrospiria</taxon>
        <taxon>Nitrospirales</taxon>
        <taxon>Nitrospiraceae</taxon>
        <taxon>Nitrospira</taxon>
    </lineage>
</organism>